<proteinExistence type="predicted"/>
<feature type="transmembrane region" description="Helical" evidence="2">
    <location>
        <begin position="12"/>
        <end position="32"/>
    </location>
</feature>
<comment type="subcellular location">
    <subcellularLocation>
        <location evidence="1">Cell membrane</location>
        <topology evidence="1">Multi-pass membrane protein</topology>
    </subcellularLocation>
</comment>
<feature type="non-terminal residue" evidence="3">
    <location>
        <position position="108"/>
    </location>
</feature>
<evidence type="ECO:0008006" key="5">
    <source>
        <dbReference type="Google" id="ProtNLM"/>
    </source>
</evidence>
<keyword evidence="2" id="KW-0812">Transmembrane</keyword>
<protein>
    <recommendedName>
        <fullName evidence="5">MFS transporter</fullName>
    </recommendedName>
</protein>
<feature type="transmembrane region" description="Helical" evidence="2">
    <location>
        <begin position="76"/>
        <end position="98"/>
    </location>
</feature>
<feature type="transmembrane region" description="Helical" evidence="2">
    <location>
        <begin position="44"/>
        <end position="70"/>
    </location>
</feature>
<dbReference type="SUPFAM" id="SSF103473">
    <property type="entry name" value="MFS general substrate transporter"/>
    <property type="match status" value="1"/>
</dbReference>
<keyword evidence="2" id="KW-1133">Transmembrane helix</keyword>
<keyword evidence="4" id="KW-1185">Reference proteome</keyword>
<accession>A0ABU4GU99</accession>
<dbReference type="InterPro" id="IPR011701">
    <property type="entry name" value="MFS"/>
</dbReference>
<feature type="non-terminal residue" evidence="3">
    <location>
        <position position="1"/>
    </location>
</feature>
<evidence type="ECO:0000313" key="3">
    <source>
        <dbReference type="EMBL" id="MDW2799797.1"/>
    </source>
</evidence>
<organism evidence="3 4">
    <name type="scientific">Clostridium boliviensis</name>
    <dbReference type="NCBI Taxonomy" id="318465"/>
    <lineage>
        <taxon>Bacteria</taxon>
        <taxon>Bacillati</taxon>
        <taxon>Bacillota</taxon>
        <taxon>Clostridia</taxon>
        <taxon>Eubacteriales</taxon>
        <taxon>Clostridiaceae</taxon>
        <taxon>Clostridium</taxon>
    </lineage>
</organism>
<dbReference type="EMBL" id="JAWONS010000281">
    <property type="protein sequence ID" value="MDW2799797.1"/>
    <property type="molecule type" value="Genomic_DNA"/>
</dbReference>
<dbReference type="Gene3D" id="1.20.1250.20">
    <property type="entry name" value="MFS general substrate transporter like domains"/>
    <property type="match status" value="1"/>
</dbReference>
<sequence>KWVTLPFPLWLAVWFAGGIVSPLFHVPYVTLLQSESPRAMVGRVVAVANAVQNATMLFSPMLGAALAGWIGVGSVFLLAGIVYGLFAFFCLWCVRRVLLGSERPLPKK</sequence>
<dbReference type="Proteomes" id="UP001276854">
    <property type="component" value="Unassembled WGS sequence"/>
</dbReference>
<reference evidence="3 4" key="1">
    <citation type="submission" date="2023-10" db="EMBL/GenBank/DDBJ databases">
        <title>A novel Glycoside Hydrolase 43-Like Enzyme from Clostrdium boliviensis is an Endo-xylanase, and a Candidate for Xylooligosaccharides Production from Different Xylan Substrates.</title>
        <authorList>
            <person name="Alvarez M.T."/>
            <person name="Rocabado-Villegas L.R."/>
            <person name="Salas-Veizaga D.M."/>
            <person name="Linares-Pasten J.A."/>
            <person name="Gudmundsdottir E.E."/>
            <person name="Hreggvidsson G.O."/>
            <person name="Adlercreutz P."/>
            <person name="Nordberg Karlsson E."/>
        </authorList>
    </citation>
    <scope>NUCLEOTIDE SEQUENCE [LARGE SCALE GENOMIC DNA]</scope>
    <source>
        <strain evidence="3 4">E-1</strain>
    </source>
</reference>
<dbReference type="Pfam" id="PF07690">
    <property type="entry name" value="MFS_1"/>
    <property type="match status" value="1"/>
</dbReference>
<name>A0ABU4GU99_9CLOT</name>
<evidence type="ECO:0000256" key="1">
    <source>
        <dbReference type="ARBA" id="ARBA00004651"/>
    </source>
</evidence>
<keyword evidence="2" id="KW-0472">Membrane</keyword>
<evidence type="ECO:0000256" key="2">
    <source>
        <dbReference type="SAM" id="Phobius"/>
    </source>
</evidence>
<comment type="caution">
    <text evidence="3">The sequence shown here is derived from an EMBL/GenBank/DDBJ whole genome shotgun (WGS) entry which is preliminary data.</text>
</comment>
<gene>
    <name evidence="3" type="ORF">RZO55_19665</name>
</gene>
<dbReference type="InterPro" id="IPR036259">
    <property type="entry name" value="MFS_trans_sf"/>
</dbReference>
<dbReference type="RefSeq" id="WP_336624339.1">
    <property type="nucleotide sequence ID" value="NZ_JAWONS010000281.1"/>
</dbReference>
<evidence type="ECO:0000313" key="4">
    <source>
        <dbReference type="Proteomes" id="UP001276854"/>
    </source>
</evidence>